<feature type="non-terminal residue" evidence="3">
    <location>
        <position position="1"/>
    </location>
</feature>
<reference evidence="3" key="1">
    <citation type="submission" date="2023-10" db="EMBL/GenBank/DDBJ databases">
        <title>Genome assembly of Pristionchus species.</title>
        <authorList>
            <person name="Yoshida K."/>
            <person name="Sommer R.J."/>
        </authorList>
    </citation>
    <scope>NUCLEOTIDE SEQUENCE</scope>
    <source>
        <strain evidence="3">RS5133</strain>
    </source>
</reference>
<protein>
    <submittedName>
        <fullName evidence="3">Uncharacterized protein</fullName>
    </submittedName>
</protein>
<gene>
    <name evidence="3" type="ORF">PFISCL1PPCAC_17698</name>
</gene>
<evidence type="ECO:0000313" key="4">
    <source>
        <dbReference type="Proteomes" id="UP001432322"/>
    </source>
</evidence>
<organism evidence="3 4">
    <name type="scientific">Pristionchus fissidentatus</name>
    <dbReference type="NCBI Taxonomy" id="1538716"/>
    <lineage>
        <taxon>Eukaryota</taxon>
        <taxon>Metazoa</taxon>
        <taxon>Ecdysozoa</taxon>
        <taxon>Nematoda</taxon>
        <taxon>Chromadorea</taxon>
        <taxon>Rhabditida</taxon>
        <taxon>Rhabditina</taxon>
        <taxon>Diplogasteromorpha</taxon>
        <taxon>Diplogasteroidea</taxon>
        <taxon>Neodiplogasteridae</taxon>
        <taxon>Pristionchus</taxon>
    </lineage>
</organism>
<evidence type="ECO:0000256" key="2">
    <source>
        <dbReference type="SAM" id="SignalP"/>
    </source>
</evidence>
<feature type="coiled-coil region" evidence="1">
    <location>
        <begin position="57"/>
        <end position="109"/>
    </location>
</feature>
<keyword evidence="2" id="KW-0732">Signal</keyword>
<dbReference type="Proteomes" id="UP001432322">
    <property type="component" value="Unassembled WGS sequence"/>
</dbReference>
<dbReference type="EMBL" id="BTSY01000005">
    <property type="protein sequence ID" value="GMT26401.1"/>
    <property type="molecule type" value="Genomic_DNA"/>
</dbReference>
<feature type="signal peptide" evidence="2">
    <location>
        <begin position="1"/>
        <end position="19"/>
    </location>
</feature>
<keyword evidence="4" id="KW-1185">Reference proteome</keyword>
<evidence type="ECO:0000256" key="1">
    <source>
        <dbReference type="SAM" id="Coils"/>
    </source>
</evidence>
<evidence type="ECO:0000313" key="3">
    <source>
        <dbReference type="EMBL" id="GMT26401.1"/>
    </source>
</evidence>
<name>A0AAV5W2N1_9BILA</name>
<feature type="chain" id="PRO_5043428311" evidence="2">
    <location>
        <begin position="20"/>
        <end position="355"/>
    </location>
</feature>
<dbReference type="AlphaFoldDB" id="A0AAV5W2N1"/>
<keyword evidence="1" id="KW-0175">Coiled coil</keyword>
<comment type="caution">
    <text evidence="3">The sequence shown here is derived from an EMBL/GenBank/DDBJ whole genome shotgun (WGS) entry which is preliminary data.</text>
</comment>
<proteinExistence type="predicted"/>
<accession>A0AAV5W2N1</accession>
<sequence>LVCLPLLIWSLIYQADRLADQSNLQIHLDGTEGQSIRTRRTAGTGEKTEVDYSDQLNEEVKAKLDEAEADLGKKKEEFTNAEKELAMKQQDAIQKKKDYEEKKSEWERLDEIAIKKESDAGGAKIAQLEFDVVTARRLFTVAEQQVSRLLRALALSYPKYNDITIDELDIPTETAAIEAEVGGFETKRTEVDGTLTDLTNDEQAKKNLMNTKEEWIKRYGASVPEEQQRTFATLKREHADAESLLNRTNTRSFELSNLIDAGNAAIDTLKKLAKTKPSYEQASGALAQKEAAKEEAERAAIGPAKHAVEARNKATDALFELTTANTTVTAAESAVETASKKLNEARITDSNNREG</sequence>